<sequence length="312" mass="35147">MKTTANRRSLRNPFISRVVQTLDDGHQLVFLSRRQRKRLRPFHLTPNHLNAHVITPRPQQPHTAWLRLWAPQSLAWWIALLFLIGSACFAYGGFAANWPELLKPDMATTPVIGVVFFVGSLFFTSAAGLQLLEAINGDIADLGTGPSGQRRAWHWWAWKPHNAGYLSSLIQFAGTLLFNFNTGDALLAGLGWVEKDVLIWTPDMIGSLCFLAASYLALMEISHGWWSFEPRQVAWWVVMINLAGSIAFQVSAFYAFFPPPPDVSWSWIWDANLWTFIGALCFFVASYLMIPELFDADSGKTVVLSPHERLSA</sequence>
<feature type="transmembrane region" description="Helical" evidence="1">
    <location>
        <begin position="74"/>
        <end position="94"/>
    </location>
</feature>
<keyword evidence="1" id="KW-0812">Transmembrane</keyword>
<protein>
    <recommendedName>
        <fullName evidence="4">YrhK domain-containing protein</fullName>
    </recommendedName>
</protein>
<comment type="caution">
    <text evidence="2">The sequence shown here is derived from an EMBL/GenBank/DDBJ whole genome shotgun (WGS) entry which is preliminary data.</text>
</comment>
<accession>A0A9X0WGR5</accession>
<feature type="transmembrane region" description="Helical" evidence="1">
    <location>
        <begin position="169"/>
        <end position="192"/>
    </location>
</feature>
<dbReference type="AlphaFoldDB" id="A0A9X0WGR5"/>
<feature type="transmembrane region" description="Helical" evidence="1">
    <location>
        <begin position="204"/>
        <end position="221"/>
    </location>
</feature>
<keyword evidence="1" id="KW-0472">Membrane</keyword>
<feature type="transmembrane region" description="Helical" evidence="1">
    <location>
        <begin position="233"/>
        <end position="256"/>
    </location>
</feature>
<evidence type="ECO:0000313" key="2">
    <source>
        <dbReference type="EMBL" id="MBK1643867.1"/>
    </source>
</evidence>
<evidence type="ECO:0008006" key="4">
    <source>
        <dbReference type="Google" id="ProtNLM"/>
    </source>
</evidence>
<keyword evidence="3" id="KW-1185">Reference proteome</keyword>
<name>A0A9X0WGR5_9GAMM</name>
<dbReference type="EMBL" id="NRSD01000003">
    <property type="protein sequence ID" value="MBK1643867.1"/>
    <property type="molecule type" value="Genomic_DNA"/>
</dbReference>
<reference evidence="2 3" key="1">
    <citation type="journal article" date="2020" name="Microorganisms">
        <title>Osmotic Adaptation and Compatible Solute Biosynthesis of Phototrophic Bacteria as Revealed from Genome Analyses.</title>
        <authorList>
            <person name="Imhoff J.F."/>
            <person name="Rahn T."/>
            <person name="Kunzel S."/>
            <person name="Keller A."/>
            <person name="Neulinger S.C."/>
        </authorList>
    </citation>
    <scope>NUCLEOTIDE SEQUENCE [LARGE SCALE GENOMIC DNA]</scope>
    <source>
        <strain evidence="2 3">DSM 21303</strain>
    </source>
</reference>
<dbReference type="Proteomes" id="UP001138802">
    <property type="component" value="Unassembled WGS sequence"/>
</dbReference>
<proteinExistence type="predicted"/>
<gene>
    <name evidence="2" type="ORF">CKO25_04155</name>
</gene>
<feature type="transmembrane region" description="Helical" evidence="1">
    <location>
        <begin position="106"/>
        <end position="129"/>
    </location>
</feature>
<feature type="transmembrane region" description="Helical" evidence="1">
    <location>
        <begin position="271"/>
        <end position="290"/>
    </location>
</feature>
<evidence type="ECO:0000313" key="3">
    <source>
        <dbReference type="Proteomes" id="UP001138802"/>
    </source>
</evidence>
<organism evidence="2 3">
    <name type="scientific">Thiocapsa imhoffii</name>
    <dbReference type="NCBI Taxonomy" id="382777"/>
    <lineage>
        <taxon>Bacteria</taxon>
        <taxon>Pseudomonadati</taxon>
        <taxon>Pseudomonadota</taxon>
        <taxon>Gammaproteobacteria</taxon>
        <taxon>Chromatiales</taxon>
        <taxon>Chromatiaceae</taxon>
        <taxon>Thiocapsa</taxon>
    </lineage>
</organism>
<keyword evidence="1" id="KW-1133">Transmembrane helix</keyword>
<dbReference type="RefSeq" id="WP_200386678.1">
    <property type="nucleotide sequence ID" value="NZ_NRSD01000003.1"/>
</dbReference>
<evidence type="ECO:0000256" key="1">
    <source>
        <dbReference type="SAM" id="Phobius"/>
    </source>
</evidence>